<gene>
    <name evidence="1" type="primary">244</name>
    <name evidence="1" type="ORF">SEA_PUMPERNICKEL_244</name>
</gene>
<reference evidence="1" key="1">
    <citation type="submission" date="2021-09" db="EMBL/GenBank/DDBJ databases">
        <authorList>
            <person name="Andersen S.H."/>
            <person name="Beall E.A."/>
            <person name="Cappelle B."/>
            <person name="Falteisek K.J."/>
            <person name="Fenske B.A."/>
            <person name="Gansluckner N.W."/>
            <person name="Gilbertson S.M."/>
            <person name="Krings K.J."/>
            <person name="Mobeck M."/>
            <person name="Odeku J.O."/>
            <person name="Poncelet M.E."/>
            <person name="Rohr J.R."/>
            <person name="Rolands L."/>
            <person name="Whipple C.D."/>
            <person name="Whipple E.M."/>
            <person name="Spring A.M."/>
            <person name="Klyczek K."/>
            <person name="Garlena R.A."/>
            <person name="Russell D.A."/>
            <person name="Pope W.H."/>
            <person name="Jacobs-Sera D."/>
            <person name="Hatfull G.F."/>
        </authorList>
    </citation>
    <scope>NUCLEOTIDE SEQUENCE</scope>
</reference>
<proteinExistence type="predicted"/>
<protein>
    <submittedName>
        <fullName evidence="1">Uncharacterized protein</fullName>
    </submittedName>
</protein>
<name>A0AAE9C3K1_9CAUD</name>
<accession>A0AAE9C3K1</accession>
<dbReference type="RefSeq" id="YP_010755234.1">
    <property type="nucleotide sequence ID" value="NC_073468.1"/>
</dbReference>
<dbReference type="GeneID" id="80019885"/>
<dbReference type="Proteomes" id="UP000827768">
    <property type="component" value="Segment"/>
</dbReference>
<organism evidence="1 2">
    <name type="scientific">Microbacterium phage Pumpernickel</name>
    <dbReference type="NCBI Taxonomy" id="2885983"/>
    <lineage>
        <taxon>Viruses</taxon>
        <taxon>Duplodnaviria</taxon>
        <taxon>Heunggongvirae</taxon>
        <taxon>Uroviricota</taxon>
        <taxon>Caudoviricetes</taxon>
        <taxon>Pumpernickelvirus</taxon>
        <taxon>Pumpernickelvirus pumpernickel</taxon>
    </lineage>
</organism>
<evidence type="ECO:0000313" key="1">
    <source>
        <dbReference type="EMBL" id="UDL15994.1"/>
    </source>
</evidence>
<dbReference type="EMBL" id="OK040790">
    <property type="protein sequence ID" value="UDL15994.1"/>
    <property type="molecule type" value="Genomic_DNA"/>
</dbReference>
<sequence>MTGETLRSGDIIAVSKVDRDEKFTGRVEYSTEGPYIMFAGKRFEIDYLIRDGYEISVEEPFPHPLPTKPGLYRTAPNERRSRHDSHYVFLYSIEKNGETRLYWSHMGSGVHEWHNSLHYSYFPLEFIE</sequence>
<evidence type="ECO:0000313" key="2">
    <source>
        <dbReference type="Proteomes" id="UP000827768"/>
    </source>
</evidence>
<dbReference type="KEGG" id="vg:80019885"/>
<keyword evidence="2" id="KW-1185">Reference proteome</keyword>